<evidence type="ECO:0000259" key="15">
    <source>
        <dbReference type="PROSITE" id="PS50835"/>
    </source>
</evidence>
<dbReference type="GO" id="GO:0016020">
    <property type="term" value="C:membrane"/>
    <property type="evidence" value="ECO:0007669"/>
    <property type="project" value="UniProtKB-SubCell"/>
</dbReference>
<dbReference type="GO" id="GO:0007420">
    <property type="term" value="P:brain development"/>
    <property type="evidence" value="ECO:0007669"/>
    <property type="project" value="TreeGrafter"/>
</dbReference>
<keyword evidence="8 13" id="KW-1133">Transmembrane helix</keyword>
<feature type="compositionally biased region" description="Polar residues" evidence="12">
    <location>
        <begin position="478"/>
        <end position="488"/>
    </location>
</feature>
<comment type="caution">
    <text evidence="16">The sequence shown here is derived from an EMBL/GenBank/DDBJ whole genome shotgun (WGS) entry which is preliminary data.</text>
</comment>
<dbReference type="SMART" id="SM00013">
    <property type="entry name" value="LRRNT"/>
    <property type="match status" value="1"/>
</dbReference>
<evidence type="ECO:0000256" key="11">
    <source>
        <dbReference type="ARBA" id="ARBA00023319"/>
    </source>
</evidence>
<dbReference type="OrthoDB" id="676979at2759"/>
<evidence type="ECO:0000256" key="14">
    <source>
        <dbReference type="SAM" id="SignalP"/>
    </source>
</evidence>
<dbReference type="SMART" id="SM00369">
    <property type="entry name" value="LRR_TYP"/>
    <property type="match status" value="5"/>
</dbReference>
<dbReference type="PROSITE" id="PS51450">
    <property type="entry name" value="LRR"/>
    <property type="match status" value="3"/>
</dbReference>
<dbReference type="PANTHER" id="PTHR24368:SF1">
    <property type="entry name" value="AMPHOTERIN-INDUCED PROTEIN 1"/>
    <property type="match status" value="1"/>
</dbReference>
<keyword evidence="7" id="KW-0130">Cell adhesion</keyword>
<organism evidence="16">
    <name type="scientific">Tetraodon nigroviridis</name>
    <name type="common">Spotted green pufferfish</name>
    <name type="synonym">Chelonodon nigroviridis</name>
    <dbReference type="NCBI Taxonomy" id="99883"/>
    <lineage>
        <taxon>Eukaryota</taxon>
        <taxon>Metazoa</taxon>
        <taxon>Chordata</taxon>
        <taxon>Craniata</taxon>
        <taxon>Vertebrata</taxon>
        <taxon>Euteleostomi</taxon>
        <taxon>Actinopterygii</taxon>
        <taxon>Neopterygii</taxon>
        <taxon>Teleostei</taxon>
        <taxon>Neoteleostei</taxon>
        <taxon>Acanthomorphata</taxon>
        <taxon>Eupercaria</taxon>
        <taxon>Tetraodontiformes</taxon>
        <taxon>Tetradontoidea</taxon>
        <taxon>Tetraodontidae</taxon>
        <taxon>Tetraodon</taxon>
    </lineage>
</organism>
<dbReference type="GO" id="GO:0007155">
    <property type="term" value="P:cell adhesion"/>
    <property type="evidence" value="ECO:0007669"/>
    <property type="project" value="UniProtKB-KW"/>
</dbReference>
<keyword evidence="6" id="KW-0677">Repeat</keyword>
<keyword evidence="11" id="KW-0393">Immunoglobulin domain</keyword>
<dbReference type="PROSITE" id="PS50835">
    <property type="entry name" value="IG_LIKE"/>
    <property type="match status" value="1"/>
</dbReference>
<feature type="signal peptide" evidence="14">
    <location>
        <begin position="1"/>
        <end position="31"/>
    </location>
</feature>
<dbReference type="InterPro" id="IPR036179">
    <property type="entry name" value="Ig-like_dom_sf"/>
</dbReference>
<feature type="compositionally biased region" description="Basic and acidic residues" evidence="12">
    <location>
        <begin position="425"/>
        <end position="436"/>
    </location>
</feature>
<gene>
    <name evidence="16" type="ORF">GSTENG00027325001</name>
</gene>
<evidence type="ECO:0000256" key="9">
    <source>
        <dbReference type="ARBA" id="ARBA00023136"/>
    </source>
</evidence>
<dbReference type="PANTHER" id="PTHR24368">
    <property type="entry name" value="AMPHOTERIN-INDUCED PROTEIN"/>
    <property type="match status" value="1"/>
</dbReference>
<accession>Q4RXQ5</accession>
<evidence type="ECO:0000256" key="3">
    <source>
        <dbReference type="ARBA" id="ARBA00022614"/>
    </source>
</evidence>
<evidence type="ECO:0000256" key="7">
    <source>
        <dbReference type="ARBA" id="ARBA00022889"/>
    </source>
</evidence>
<dbReference type="Gene3D" id="3.80.10.10">
    <property type="entry name" value="Ribonuclease Inhibitor"/>
    <property type="match status" value="1"/>
</dbReference>
<reference evidence="16" key="1">
    <citation type="journal article" date="2004" name="Nature">
        <title>Genome duplication in the teleost fish Tetraodon nigroviridis reveals the early vertebrate proto-karyotype.</title>
        <authorList>
            <person name="Jaillon O."/>
            <person name="Aury J.-M."/>
            <person name="Brunet F."/>
            <person name="Petit J.-L."/>
            <person name="Stange-Thomann N."/>
            <person name="Mauceli E."/>
            <person name="Bouneau L."/>
            <person name="Fischer C."/>
            <person name="Ozouf-Costaz C."/>
            <person name="Bernot A."/>
            <person name="Nicaud S."/>
            <person name="Jaffe D."/>
            <person name="Fisher S."/>
            <person name="Lutfalla G."/>
            <person name="Dossat C."/>
            <person name="Segurens B."/>
            <person name="Dasilva C."/>
            <person name="Salanoubat M."/>
            <person name="Levy M."/>
            <person name="Boudet N."/>
            <person name="Castellano S."/>
            <person name="Anthouard V."/>
            <person name="Jubin C."/>
            <person name="Castelli V."/>
            <person name="Katinka M."/>
            <person name="Vacherie B."/>
            <person name="Biemont C."/>
            <person name="Skalli Z."/>
            <person name="Cattolico L."/>
            <person name="Poulain J."/>
            <person name="De Berardinis V."/>
            <person name="Cruaud C."/>
            <person name="Duprat S."/>
            <person name="Brottier P."/>
            <person name="Coutanceau J.-P."/>
            <person name="Gouzy J."/>
            <person name="Parra G."/>
            <person name="Lardier G."/>
            <person name="Chapple C."/>
            <person name="McKernan K.J."/>
            <person name="McEwan P."/>
            <person name="Bosak S."/>
            <person name="Kellis M."/>
            <person name="Volff J.-N."/>
            <person name="Guigo R."/>
            <person name="Zody M.C."/>
            <person name="Mesirov J."/>
            <person name="Lindblad-Toh K."/>
            <person name="Birren B."/>
            <person name="Nusbaum C."/>
            <person name="Kahn D."/>
            <person name="Robinson-Rechavi M."/>
            <person name="Laudet V."/>
            <person name="Schachter V."/>
            <person name="Quetier F."/>
            <person name="Saurin W."/>
            <person name="Scarpelli C."/>
            <person name="Wincker P."/>
            <person name="Lander E.S."/>
            <person name="Weissenbach J."/>
            <person name="Roest Crollius H."/>
        </authorList>
    </citation>
    <scope>NUCLEOTIDE SEQUENCE [LARGE SCALE GENOMIC DNA]</scope>
</reference>
<dbReference type="KEGG" id="tng:GSTEN00027325G001"/>
<evidence type="ECO:0000256" key="2">
    <source>
        <dbReference type="ARBA" id="ARBA00005670"/>
    </source>
</evidence>
<evidence type="ECO:0000256" key="13">
    <source>
        <dbReference type="SAM" id="Phobius"/>
    </source>
</evidence>
<keyword evidence="5 14" id="KW-0732">Signal</keyword>
<feature type="domain" description="Ig-like" evidence="15">
    <location>
        <begin position="264"/>
        <end position="358"/>
    </location>
</feature>
<dbReference type="EMBL" id="CAAE01014979">
    <property type="protein sequence ID" value="CAG06827.1"/>
    <property type="molecule type" value="Genomic_DNA"/>
</dbReference>
<dbReference type="SUPFAM" id="SSF48726">
    <property type="entry name" value="Immunoglobulin"/>
    <property type="match status" value="1"/>
</dbReference>
<keyword evidence="3" id="KW-0433">Leucine-rich repeat</keyword>
<feature type="region of interest" description="Disordered" evidence="12">
    <location>
        <begin position="424"/>
        <end position="488"/>
    </location>
</feature>
<evidence type="ECO:0000313" key="16">
    <source>
        <dbReference type="EMBL" id="CAG06827.1"/>
    </source>
</evidence>
<keyword evidence="10" id="KW-0325">Glycoprotein</keyword>
<reference evidence="16" key="2">
    <citation type="submission" date="2004-02" db="EMBL/GenBank/DDBJ databases">
        <authorList>
            <consortium name="Genoscope"/>
            <consortium name="Whitehead Institute Centre for Genome Research"/>
        </authorList>
    </citation>
    <scope>NUCLEOTIDE SEQUENCE</scope>
</reference>
<keyword evidence="4 13" id="KW-0812">Transmembrane</keyword>
<dbReference type="Pfam" id="PF13855">
    <property type="entry name" value="LRR_8"/>
    <property type="match status" value="1"/>
</dbReference>
<dbReference type="InterPro" id="IPR001611">
    <property type="entry name" value="Leu-rich_rpt"/>
</dbReference>
<name>Q4RXQ5_TETNG</name>
<feature type="transmembrane region" description="Helical" evidence="13">
    <location>
        <begin position="374"/>
        <end position="394"/>
    </location>
</feature>
<dbReference type="InterPro" id="IPR003591">
    <property type="entry name" value="Leu-rich_rpt_typical-subtyp"/>
</dbReference>
<keyword evidence="9 13" id="KW-0472">Membrane</keyword>
<protein>
    <submittedName>
        <fullName evidence="16">(spotted green pufferfish) hypothetical protein</fullName>
    </submittedName>
</protein>
<dbReference type="InterPro" id="IPR007110">
    <property type="entry name" value="Ig-like_dom"/>
</dbReference>
<evidence type="ECO:0000256" key="6">
    <source>
        <dbReference type="ARBA" id="ARBA00022737"/>
    </source>
</evidence>
<sequence length="488" mass="54134">MEDRLWVRAFGRGSSVAALLLVPFFLPGVRTQLVGAPLDCRSTCVCASNIISCSRRNLTHVPTALPKHTAVLDLSFNAITRLRAEWTPVLLGRLRSLLLANNGLTFLSSEAFVHVTGLRHLDLSCNGLRQLDEYIFEPLEHLEVLLLYNNNISQIDRSAFSGLFSLQKLYLSQNQISRLPVELVKERSRLEALSLLDVSGNRIKNLPLQELQALPAWIKNGLYFHNNPLPCSCHLYEVVARWRLKGLSSIVDFELSHTCVLPGPQKHKTAILDLSRAHLNCSEVRILDAVVYLEQFLVLDCDTRQKEMEKSWTLPGDHAVLRRDGGLQIGPMTMEDSGVYTCYATSDSFNETLYSTVVVLNSTTSGGLENLKTAYTTLAGCLISIVMVLVYLYLTPCQCPCCPGQGLEKSGSGDSLHSSALSVAHKGEVEQQREEGGGFGYNLETKDQLEQNGRLNPINEGREEWRGDKRGRRGSEAASVSSETPMMV</sequence>
<evidence type="ECO:0000256" key="12">
    <source>
        <dbReference type="SAM" id="MobiDB-lite"/>
    </source>
</evidence>
<feature type="chain" id="PRO_5004243217" evidence="14">
    <location>
        <begin position="32"/>
        <end position="488"/>
    </location>
</feature>
<dbReference type="InterPro" id="IPR003599">
    <property type="entry name" value="Ig_sub"/>
</dbReference>
<dbReference type="InterPro" id="IPR031283">
    <property type="entry name" value="AMIGO"/>
</dbReference>
<evidence type="ECO:0000256" key="8">
    <source>
        <dbReference type="ARBA" id="ARBA00022989"/>
    </source>
</evidence>
<evidence type="ECO:0000256" key="4">
    <source>
        <dbReference type="ARBA" id="ARBA00022692"/>
    </source>
</evidence>
<dbReference type="InterPro" id="IPR032675">
    <property type="entry name" value="LRR_dom_sf"/>
</dbReference>
<dbReference type="InterPro" id="IPR000372">
    <property type="entry name" value="LRRNT"/>
</dbReference>
<dbReference type="SMART" id="SM00409">
    <property type="entry name" value="IG"/>
    <property type="match status" value="1"/>
</dbReference>
<proteinExistence type="inferred from homology"/>
<dbReference type="SUPFAM" id="SSF52058">
    <property type="entry name" value="L domain-like"/>
    <property type="match status" value="1"/>
</dbReference>
<evidence type="ECO:0000256" key="5">
    <source>
        <dbReference type="ARBA" id="ARBA00022729"/>
    </source>
</evidence>
<comment type="subcellular location">
    <subcellularLocation>
        <location evidence="1">Membrane</location>
        <topology evidence="1">Single-pass type I membrane protein</topology>
    </subcellularLocation>
</comment>
<evidence type="ECO:0000256" key="1">
    <source>
        <dbReference type="ARBA" id="ARBA00004479"/>
    </source>
</evidence>
<evidence type="ECO:0000256" key="10">
    <source>
        <dbReference type="ARBA" id="ARBA00023180"/>
    </source>
</evidence>
<comment type="similarity">
    <text evidence="2">Belongs to the immunoglobulin superfamily. AMIGO family.</text>
</comment>
<dbReference type="AlphaFoldDB" id="Q4RXQ5"/>